<dbReference type="Gene3D" id="1.25.40.10">
    <property type="entry name" value="Tetratricopeptide repeat domain"/>
    <property type="match status" value="1"/>
</dbReference>
<dbReference type="SUPFAM" id="SSF52540">
    <property type="entry name" value="P-loop containing nucleoside triphosphate hydrolases"/>
    <property type="match status" value="1"/>
</dbReference>
<evidence type="ECO:0000313" key="4">
    <source>
        <dbReference type="EMBL" id="GHE42887.1"/>
    </source>
</evidence>
<keyword evidence="5" id="KW-1185">Reference proteome</keyword>
<dbReference type="InterPro" id="IPR027417">
    <property type="entry name" value="P-loop_NTPase"/>
</dbReference>
<feature type="domain" description="NB-ARC" evidence="3">
    <location>
        <begin position="44"/>
        <end position="163"/>
    </location>
</feature>
<dbReference type="AlphaFoldDB" id="A0A918ZB62"/>
<reference evidence="4" key="2">
    <citation type="submission" date="2020-09" db="EMBL/GenBank/DDBJ databases">
        <authorList>
            <person name="Sun Q."/>
            <person name="Zhou Y."/>
        </authorList>
    </citation>
    <scope>NUCLEOTIDE SEQUENCE</scope>
    <source>
        <strain evidence="4">CGMCC 4.7403</strain>
    </source>
</reference>
<accession>A0A918ZB62</accession>
<dbReference type="PANTHER" id="PTHR47691">
    <property type="entry name" value="REGULATOR-RELATED"/>
    <property type="match status" value="1"/>
</dbReference>
<evidence type="ECO:0000313" key="5">
    <source>
        <dbReference type="Proteomes" id="UP000603227"/>
    </source>
</evidence>
<dbReference type="PANTHER" id="PTHR47691:SF3">
    <property type="entry name" value="HTH-TYPE TRANSCRIPTIONAL REGULATOR RV0890C-RELATED"/>
    <property type="match status" value="1"/>
</dbReference>
<dbReference type="InterPro" id="IPR002182">
    <property type="entry name" value="NB-ARC"/>
</dbReference>
<dbReference type="SUPFAM" id="SSF48452">
    <property type="entry name" value="TPR-like"/>
    <property type="match status" value="1"/>
</dbReference>
<dbReference type="Proteomes" id="UP000603227">
    <property type="component" value="Unassembled WGS sequence"/>
</dbReference>
<dbReference type="EMBL" id="BNAT01000026">
    <property type="protein sequence ID" value="GHE42887.1"/>
    <property type="molecule type" value="Genomic_DNA"/>
</dbReference>
<dbReference type="InterPro" id="IPR011990">
    <property type="entry name" value="TPR-like_helical_dom_sf"/>
</dbReference>
<dbReference type="Pfam" id="PF00931">
    <property type="entry name" value="NB-ARC"/>
    <property type="match status" value="1"/>
</dbReference>
<gene>
    <name evidence="4" type="ORF">GCM10017771_62640</name>
</gene>
<sequence>MPVASSTLPPRPLGFTGRSAELDRLLPRLAPAPNGDTAALPLLISAVTGMGGIGKTALAVEAAHQARAKGWFPGGTLFVDLRGYDDNPVTADQAVLALLDALGVRDADLPERTERQYDAYRTLLTARHERMLLILDNASDPSQYLPLLPGTDQHRVLITSRDSPNALPIRIIDLEALVPDESVALVTCALHDADERDERPSRELDSLRELTALCGHLPLALQIAAAMLRQRRHRSISSLVAEIKEAEDPTIVLDNGSPGTDLYGRSLVLRPVLETSYRRLPPAQARLLRLLSLAPGSETTTEAVTALADLGTEAASLSLLENLAATHLVAPVQSGEGSASVLRWQLHDLVRAFAVSVVARDQGLRKEGETARERVLTFYYRWADAADDRLRWLPGAVEPERFTGRKEALEWLDGERAGLVAAVLWAREERFTDTAVRLAGCLAQYLDWRRYFDDLITTMRAAREATHRAGNVLGESMAWNNLGIALRKVGRRDEAIDAHTCDRDLCQAAKDRPGEADAWNNLGNAFLEADRVEEAINALTRARDLHQVTGNRQGEADAWNNLGSALKKADRTEEAIKGHTRARDLYRVTQDRHGEAVAWNNLGCALPNEEWEEAIEACSRALEIFQEFEDWYETGQTLHNLALAHEEAARTAEARAHHLRAADAFTRANAPDQAAQSRADAENLE</sequence>
<evidence type="ECO:0000256" key="2">
    <source>
        <dbReference type="SAM" id="MobiDB-lite"/>
    </source>
</evidence>
<dbReference type="PROSITE" id="PS50005">
    <property type="entry name" value="TPR"/>
    <property type="match status" value="1"/>
</dbReference>
<evidence type="ECO:0000256" key="1">
    <source>
        <dbReference type="PROSITE-ProRule" id="PRU00339"/>
    </source>
</evidence>
<comment type="caution">
    <text evidence="4">The sequence shown here is derived from an EMBL/GenBank/DDBJ whole genome shotgun (WGS) entry which is preliminary data.</text>
</comment>
<proteinExistence type="predicted"/>
<dbReference type="InterPro" id="IPR019734">
    <property type="entry name" value="TPR_rpt"/>
</dbReference>
<keyword evidence="1" id="KW-0802">TPR repeat</keyword>
<dbReference type="PRINTS" id="PR00364">
    <property type="entry name" value="DISEASERSIST"/>
</dbReference>
<protein>
    <recommendedName>
        <fullName evidence="3">NB-ARC domain-containing protein</fullName>
    </recommendedName>
</protein>
<dbReference type="Pfam" id="PF13424">
    <property type="entry name" value="TPR_12"/>
    <property type="match status" value="2"/>
</dbReference>
<reference evidence="4" key="1">
    <citation type="journal article" date="2014" name="Int. J. Syst. Evol. Microbiol.">
        <title>Complete genome sequence of Corynebacterium casei LMG S-19264T (=DSM 44701T), isolated from a smear-ripened cheese.</title>
        <authorList>
            <consortium name="US DOE Joint Genome Institute (JGI-PGF)"/>
            <person name="Walter F."/>
            <person name="Albersmeier A."/>
            <person name="Kalinowski J."/>
            <person name="Ruckert C."/>
        </authorList>
    </citation>
    <scope>NUCLEOTIDE SEQUENCE</scope>
    <source>
        <strain evidence="4">CGMCC 4.7403</strain>
    </source>
</reference>
<dbReference type="SMART" id="SM00028">
    <property type="entry name" value="TPR"/>
    <property type="match status" value="5"/>
</dbReference>
<feature type="repeat" description="TPR" evidence="1">
    <location>
        <begin position="516"/>
        <end position="549"/>
    </location>
</feature>
<dbReference type="Gene3D" id="3.40.50.300">
    <property type="entry name" value="P-loop containing nucleotide triphosphate hydrolases"/>
    <property type="match status" value="1"/>
</dbReference>
<feature type="region of interest" description="Disordered" evidence="2">
    <location>
        <begin position="665"/>
        <end position="685"/>
    </location>
</feature>
<evidence type="ECO:0000259" key="3">
    <source>
        <dbReference type="Pfam" id="PF00931"/>
    </source>
</evidence>
<dbReference type="GO" id="GO:0043531">
    <property type="term" value="F:ADP binding"/>
    <property type="evidence" value="ECO:0007669"/>
    <property type="project" value="InterPro"/>
</dbReference>
<organism evidence="4 5">
    <name type="scientific">Streptomyces capitiformicae</name>
    <dbReference type="NCBI Taxonomy" id="2014920"/>
    <lineage>
        <taxon>Bacteria</taxon>
        <taxon>Bacillati</taxon>
        <taxon>Actinomycetota</taxon>
        <taxon>Actinomycetes</taxon>
        <taxon>Kitasatosporales</taxon>
        <taxon>Streptomycetaceae</taxon>
        <taxon>Streptomyces</taxon>
    </lineage>
</organism>
<name>A0A918ZB62_9ACTN</name>